<feature type="domain" description="tRNA (adenine(58)-N(1))-methyltransferase catalytic subunit TRM61 C-terminal" evidence="7">
    <location>
        <begin position="58"/>
        <end position="230"/>
    </location>
</feature>
<keyword evidence="3 5" id="KW-0949">S-adenosyl-L-methionine</keyword>
<dbReference type="CDD" id="cd02440">
    <property type="entry name" value="AdoMet_MTases"/>
    <property type="match status" value="1"/>
</dbReference>
<dbReference type="GO" id="GO:0031515">
    <property type="term" value="C:tRNA (m1A) methyltransferase complex"/>
    <property type="evidence" value="ECO:0007669"/>
    <property type="project" value="UniProtKB-UniRule"/>
</dbReference>
<dbReference type="PROSITE" id="PS51620">
    <property type="entry name" value="SAM_TRM61"/>
    <property type="match status" value="1"/>
</dbReference>
<dbReference type="SUPFAM" id="SSF53335">
    <property type="entry name" value="S-adenosyl-L-methionine-dependent methyltransferases"/>
    <property type="match status" value="1"/>
</dbReference>
<dbReference type="AlphaFoldDB" id="A0A235BNI2"/>
<dbReference type="GO" id="GO:0030488">
    <property type="term" value="P:tRNA methylation"/>
    <property type="evidence" value="ECO:0007669"/>
    <property type="project" value="InterPro"/>
</dbReference>
<evidence type="ECO:0000256" key="2">
    <source>
        <dbReference type="ARBA" id="ARBA00022679"/>
    </source>
</evidence>
<dbReference type="EC" id="2.1.1.220" evidence="5"/>
<reference evidence="8 9" key="1">
    <citation type="submission" date="2017-07" db="EMBL/GenBank/DDBJ databases">
        <title>Recovery of genomes from metagenomes via a dereplication, aggregation, and scoring strategy.</title>
        <authorList>
            <person name="Sieber C.M."/>
            <person name="Probst A.J."/>
            <person name="Sharrar A."/>
            <person name="Thomas B.C."/>
            <person name="Hess M."/>
            <person name="Tringe S.G."/>
            <person name="Banfield J.F."/>
        </authorList>
    </citation>
    <scope>NUCLEOTIDE SEQUENCE [LARGE SCALE GENOMIC DNA]</scope>
    <source>
        <strain evidence="8">JGI_Cruoil_03_51_56</strain>
    </source>
</reference>
<comment type="catalytic activity">
    <reaction evidence="5">
        <text>adenosine(58) in tRNA + S-adenosyl-L-methionine = N(1)-methyladenosine(58) in tRNA + S-adenosyl-L-homocysteine + H(+)</text>
        <dbReference type="Rhea" id="RHEA:43152"/>
        <dbReference type="Rhea" id="RHEA-COMP:10365"/>
        <dbReference type="Rhea" id="RHEA-COMP:10366"/>
        <dbReference type="ChEBI" id="CHEBI:15378"/>
        <dbReference type="ChEBI" id="CHEBI:57856"/>
        <dbReference type="ChEBI" id="CHEBI:59789"/>
        <dbReference type="ChEBI" id="CHEBI:74411"/>
        <dbReference type="ChEBI" id="CHEBI:74491"/>
        <dbReference type="EC" id="2.1.1.220"/>
    </reaction>
</comment>
<evidence type="ECO:0000256" key="1">
    <source>
        <dbReference type="ARBA" id="ARBA00022603"/>
    </source>
</evidence>
<accession>A0A235BNI2</accession>
<dbReference type="EMBL" id="NOZP01000186">
    <property type="protein sequence ID" value="OYD13888.1"/>
    <property type="molecule type" value="Genomic_DNA"/>
</dbReference>
<feature type="binding site" evidence="6">
    <location>
        <begin position="105"/>
        <end position="108"/>
    </location>
    <ligand>
        <name>S-adenosyl-L-methionine</name>
        <dbReference type="ChEBI" id="CHEBI:59789"/>
    </ligand>
</feature>
<dbReference type="InterPro" id="IPR029063">
    <property type="entry name" value="SAM-dependent_MTases_sf"/>
</dbReference>
<dbReference type="PANTHER" id="PTHR12133">
    <property type="entry name" value="TRNA (ADENINE(58)-N(1))-METHYLTRANSFERASE"/>
    <property type="match status" value="1"/>
</dbReference>
<organism evidence="8 9">
    <name type="scientific">candidate division WOR-3 bacterium JGI_Cruoil_03_51_56</name>
    <dbReference type="NCBI Taxonomy" id="1973747"/>
    <lineage>
        <taxon>Bacteria</taxon>
        <taxon>Bacteria division WOR-3</taxon>
    </lineage>
</organism>
<keyword evidence="1 5" id="KW-0489">Methyltransferase</keyword>
<proteinExistence type="inferred from homology"/>
<dbReference type="InterPro" id="IPR014816">
    <property type="entry name" value="tRNA_MeTrfase_Gcd14"/>
</dbReference>
<comment type="caution">
    <text evidence="8">The sequence shown here is derived from an EMBL/GenBank/DDBJ whole genome shotgun (WGS) entry which is preliminary data.</text>
</comment>
<dbReference type="PIRSF" id="PIRSF017269">
    <property type="entry name" value="GCD14"/>
    <property type="match status" value="1"/>
</dbReference>
<feature type="binding site" evidence="6">
    <location>
        <position position="171"/>
    </location>
    <ligand>
        <name>S-adenosyl-L-methionine</name>
        <dbReference type="ChEBI" id="CHEBI:59789"/>
    </ligand>
</feature>
<sequence>MIQPGNVVLLYHSERMKYLVQMPKMGRFSTHRGEIDFQNIIGKEYGDSIETHLGCRFYLLKPTLADMAIKVKRTTTIVYPKDAGMMLLQAAVFPGARVIEVGSGSGALTLILANFVRPSGKVYSYERRSEFSVNAQANVARYGLEGFCEFFVCDPEKDGFGQAAIDAVFLDVPEPWVLVNPAHKALKGGFSLVAIVPTAEQLRKLVSCLELEGFSRIRIMETLERNMLVRPSGTRPADRMVGHTIYMVFAHKVNRE</sequence>
<comment type="similarity">
    <text evidence="5">Belongs to the class I-like SAM-binding methyltransferase superfamily. TRM61 family.</text>
</comment>
<dbReference type="FunFam" id="3.10.330.20:FF:000003">
    <property type="entry name" value="tRNA (Adenine(58)-N(1))-methyltransferase, mitochondrial isoform X1"/>
    <property type="match status" value="1"/>
</dbReference>
<gene>
    <name evidence="8" type="ORF">CH330_09930</name>
</gene>
<feature type="binding site" evidence="6">
    <location>
        <position position="126"/>
    </location>
    <ligand>
        <name>S-adenosyl-L-methionine</name>
        <dbReference type="ChEBI" id="CHEBI:59789"/>
    </ligand>
</feature>
<dbReference type="Proteomes" id="UP000215559">
    <property type="component" value="Unassembled WGS sequence"/>
</dbReference>
<evidence type="ECO:0000256" key="6">
    <source>
        <dbReference type="PIRSR" id="PIRSR017269-1"/>
    </source>
</evidence>
<evidence type="ECO:0000256" key="4">
    <source>
        <dbReference type="ARBA" id="ARBA00022694"/>
    </source>
</evidence>
<comment type="subunit">
    <text evidence="5">Homotetramer composed of a dimer of dimers.</text>
</comment>
<dbReference type="Gene3D" id="3.40.50.150">
    <property type="entry name" value="Vaccinia Virus protein VP39"/>
    <property type="match status" value="1"/>
</dbReference>
<dbReference type="Pfam" id="PF08704">
    <property type="entry name" value="GCD14"/>
    <property type="match status" value="1"/>
</dbReference>
<keyword evidence="2 5" id="KW-0808">Transferase</keyword>
<name>A0A235BNI2_UNCW3</name>
<dbReference type="Gene3D" id="3.10.330.20">
    <property type="match status" value="1"/>
</dbReference>
<evidence type="ECO:0000259" key="7">
    <source>
        <dbReference type="Pfam" id="PF08704"/>
    </source>
</evidence>
<evidence type="ECO:0000313" key="8">
    <source>
        <dbReference type="EMBL" id="OYD13888.1"/>
    </source>
</evidence>
<protein>
    <recommendedName>
        <fullName evidence="5">tRNA (adenine(58)-N(1))-methyltransferase TrmI</fullName>
        <ecNumber evidence="5">2.1.1.220</ecNumber>
    </recommendedName>
</protein>
<evidence type="ECO:0000256" key="5">
    <source>
        <dbReference type="PIRNR" id="PIRNR017269"/>
    </source>
</evidence>
<evidence type="ECO:0000313" key="9">
    <source>
        <dbReference type="Proteomes" id="UP000215559"/>
    </source>
</evidence>
<dbReference type="PANTHER" id="PTHR12133:SF1">
    <property type="entry name" value="TRNA (ADENINE(58)-N(1))-METHYLTRANSFERASE, MITOCHONDRIAL"/>
    <property type="match status" value="1"/>
</dbReference>
<comment type="function">
    <text evidence="5">Catalyzes the S-adenosyl-L-methionine-dependent formation of N(1)-methyladenine at position 58 (m1A58) in tRNA.</text>
</comment>
<evidence type="ECO:0000256" key="3">
    <source>
        <dbReference type="ARBA" id="ARBA00022691"/>
    </source>
</evidence>
<keyword evidence="4 5" id="KW-0819">tRNA processing</keyword>
<dbReference type="InterPro" id="IPR049470">
    <property type="entry name" value="TRM61_C"/>
</dbReference>
<dbReference type="GO" id="GO:0160107">
    <property type="term" value="F:tRNA (adenine(58)-N1)-methyltransferase activity"/>
    <property type="evidence" value="ECO:0007669"/>
    <property type="project" value="UniProtKB-EC"/>
</dbReference>